<feature type="chain" id="PRO_5035919985" evidence="2">
    <location>
        <begin position="19"/>
        <end position="187"/>
    </location>
</feature>
<keyword evidence="2" id="KW-0732">Signal</keyword>
<dbReference type="KEGG" id="haei:MUN82_19040"/>
<keyword evidence="1" id="KW-1133">Transmembrane helix</keyword>
<name>A0A8T9SXV3_9BACT</name>
<dbReference type="PROSITE" id="PS51257">
    <property type="entry name" value="PROKAR_LIPOPROTEIN"/>
    <property type="match status" value="1"/>
</dbReference>
<evidence type="ECO:0000256" key="2">
    <source>
        <dbReference type="SAM" id="SignalP"/>
    </source>
</evidence>
<keyword evidence="1" id="KW-0812">Transmembrane</keyword>
<dbReference type="AlphaFoldDB" id="A0A8T9SXV3"/>
<accession>A0A8T9SXV3</accession>
<protein>
    <submittedName>
        <fullName evidence="3">Uncharacterized protein</fullName>
    </submittedName>
</protein>
<dbReference type="EMBL" id="CP095053">
    <property type="protein sequence ID" value="UOR05020.1"/>
    <property type="molecule type" value="Genomic_DNA"/>
</dbReference>
<sequence length="187" mass="20112">MMKAYLWGCGLAPALLLAGCQSEQKMLLPETTAYSSPCPSTTDSAFTVAPATADDSTTLLATALPLVGTRSRQKISGAAQFLAINRTPRAMRLARPATQAEEVMQIRRAHRQPFRLRQPQDETEGNPWLIVLGVVLVAAGIVGGLLIGGGLGILTGIVVGLFGYYFFMRGLLGPHAWLETIQELFQL</sequence>
<evidence type="ECO:0000313" key="4">
    <source>
        <dbReference type="Proteomes" id="UP000829925"/>
    </source>
</evidence>
<feature type="transmembrane region" description="Helical" evidence="1">
    <location>
        <begin position="129"/>
        <end position="162"/>
    </location>
</feature>
<keyword evidence="4" id="KW-1185">Reference proteome</keyword>
<reference evidence="3 4" key="1">
    <citation type="submission" date="2022-04" db="EMBL/GenBank/DDBJ databases">
        <title>Hymenobacter sp. isolated from the air.</title>
        <authorList>
            <person name="Won M."/>
            <person name="Lee C.-M."/>
            <person name="Woen H.-Y."/>
            <person name="Kwon S.-W."/>
        </authorList>
    </citation>
    <scope>NUCLEOTIDE SEQUENCE [LARGE SCALE GENOMIC DNA]</scope>
    <source>
        <strain evidence="4">5413 J-13</strain>
    </source>
</reference>
<organism evidence="3 4">
    <name type="scientific">Hymenobacter aerilatus</name>
    <dbReference type="NCBI Taxonomy" id="2932251"/>
    <lineage>
        <taxon>Bacteria</taxon>
        <taxon>Pseudomonadati</taxon>
        <taxon>Bacteroidota</taxon>
        <taxon>Cytophagia</taxon>
        <taxon>Cytophagales</taxon>
        <taxon>Hymenobacteraceae</taxon>
        <taxon>Hymenobacter</taxon>
    </lineage>
</organism>
<dbReference type="RefSeq" id="WP_245092948.1">
    <property type="nucleotide sequence ID" value="NZ_CP095053.1"/>
</dbReference>
<keyword evidence="1" id="KW-0472">Membrane</keyword>
<feature type="signal peptide" evidence="2">
    <location>
        <begin position="1"/>
        <end position="18"/>
    </location>
</feature>
<dbReference type="Proteomes" id="UP000829925">
    <property type="component" value="Chromosome"/>
</dbReference>
<evidence type="ECO:0000313" key="3">
    <source>
        <dbReference type="EMBL" id="UOR05020.1"/>
    </source>
</evidence>
<gene>
    <name evidence="3" type="ORF">MUN82_19040</name>
</gene>
<evidence type="ECO:0000256" key="1">
    <source>
        <dbReference type="SAM" id="Phobius"/>
    </source>
</evidence>
<proteinExistence type="predicted"/>